<accession>A0ABX7P2V3</accession>
<evidence type="ECO:0000313" key="2">
    <source>
        <dbReference type="EMBL" id="QSQ24786.1"/>
    </source>
</evidence>
<reference evidence="2 3" key="1">
    <citation type="submission" date="2021-02" db="EMBL/GenBank/DDBJ databases">
        <title>De Novo genome assembly of isolated myxobacteria.</title>
        <authorList>
            <person name="Stevens D.C."/>
        </authorList>
    </citation>
    <scope>NUCLEOTIDE SEQUENCE [LARGE SCALE GENOMIC DNA]</scope>
    <source>
        <strain evidence="3">SCPEA02</strain>
    </source>
</reference>
<keyword evidence="1" id="KW-0472">Membrane</keyword>
<organism evidence="2 3">
    <name type="scientific">Pyxidicoccus parkwayensis</name>
    <dbReference type="NCBI Taxonomy" id="2813578"/>
    <lineage>
        <taxon>Bacteria</taxon>
        <taxon>Pseudomonadati</taxon>
        <taxon>Myxococcota</taxon>
        <taxon>Myxococcia</taxon>
        <taxon>Myxococcales</taxon>
        <taxon>Cystobacterineae</taxon>
        <taxon>Myxococcaceae</taxon>
        <taxon>Pyxidicoccus</taxon>
    </lineage>
</organism>
<feature type="transmembrane region" description="Helical" evidence="1">
    <location>
        <begin position="121"/>
        <end position="149"/>
    </location>
</feature>
<protein>
    <recommendedName>
        <fullName evidence="4">Lipoprotein</fullName>
    </recommendedName>
</protein>
<name>A0ABX7P2V3_9BACT</name>
<keyword evidence="1" id="KW-1133">Transmembrane helix</keyword>
<keyword evidence="1" id="KW-0812">Transmembrane</keyword>
<dbReference type="Proteomes" id="UP000662747">
    <property type="component" value="Chromosome"/>
</dbReference>
<evidence type="ECO:0000313" key="3">
    <source>
        <dbReference type="Proteomes" id="UP000662747"/>
    </source>
</evidence>
<evidence type="ECO:0008006" key="4">
    <source>
        <dbReference type="Google" id="ProtNLM"/>
    </source>
</evidence>
<feature type="transmembrane region" description="Helical" evidence="1">
    <location>
        <begin position="57"/>
        <end position="78"/>
    </location>
</feature>
<evidence type="ECO:0000256" key="1">
    <source>
        <dbReference type="SAM" id="Phobius"/>
    </source>
</evidence>
<proteinExistence type="predicted"/>
<feature type="transmembrane region" description="Helical" evidence="1">
    <location>
        <begin position="90"/>
        <end position="109"/>
    </location>
</feature>
<dbReference type="RefSeq" id="WP_206726347.1">
    <property type="nucleotide sequence ID" value="NZ_CP071090.1"/>
</dbReference>
<keyword evidence="3" id="KW-1185">Reference proteome</keyword>
<gene>
    <name evidence="2" type="ORF">JY651_07540</name>
</gene>
<sequence length="160" mass="17602">MSELERRRRNQLWVLWGTTLFAFLVHPLGAVLSDLLFGTERVHELVMGGVEKTLARYGFATCFAAPPIVIYAVIAFVVGRAFKPRPYLDAAIRTGDIAFPLLALVAQLISWKELASDAQAALLFIFLPPYAALAASVLVVAVFLFGWIYSRMRASARGSA</sequence>
<feature type="transmembrane region" description="Helical" evidence="1">
    <location>
        <begin position="12"/>
        <end position="37"/>
    </location>
</feature>
<dbReference type="EMBL" id="CP071090">
    <property type="protein sequence ID" value="QSQ24786.1"/>
    <property type="molecule type" value="Genomic_DNA"/>
</dbReference>